<evidence type="ECO:0000256" key="2">
    <source>
        <dbReference type="ARBA" id="ARBA00001896"/>
    </source>
</evidence>
<dbReference type="GO" id="GO:0003723">
    <property type="term" value="F:RNA binding"/>
    <property type="evidence" value="ECO:0007669"/>
    <property type="project" value="InterPro"/>
</dbReference>
<comment type="catalytic activity">
    <reaction evidence="8">
        <text>a uridine in tRNA = a pseudouridine in tRNA</text>
        <dbReference type="Rhea" id="RHEA:54572"/>
        <dbReference type="Rhea" id="RHEA-COMP:13339"/>
        <dbReference type="Rhea" id="RHEA-COMP:13934"/>
        <dbReference type="ChEBI" id="CHEBI:65314"/>
        <dbReference type="ChEBI" id="CHEBI:65315"/>
    </reaction>
</comment>
<dbReference type="SUPFAM" id="SSF55120">
    <property type="entry name" value="Pseudouridine synthase"/>
    <property type="match status" value="1"/>
</dbReference>
<proteinExistence type="inferred from homology"/>
<evidence type="ECO:0000256" key="10">
    <source>
        <dbReference type="ARBA" id="ARBA00041563"/>
    </source>
</evidence>
<evidence type="ECO:0000256" key="6">
    <source>
        <dbReference type="ARBA" id="ARBA00023128"/>
    </source>
</evidence>
<evidence type="ECO:0000256" key="1">
    <source>
        <dbReference type="ARBA" id="ARBA00001166"/>
    </source>
</evidence>
<comment type="similarity">
    <text evidence="4">Belongs to the pseudouridine synthase RluA family.</text>
</comment>
<organism evidence="13 14">
    <name type="scientific">Denticeps clupeoides</name>
    <name type="common">denticle herring</name>
    <dbReference type="NCBI Taxonomy" id="299321"/>
    <lineage>
        <taxon>Eukaryota</taxon>
        <taxon>Metazoa</taxon>
        <taxon>Chordata</taxon>
        <taxon>Craniata</taxon>
        <taxon>Vertebrata</taxon>
        <taxon>Euteleostomi</taxon>
        <taxon>Actinopterygii</taxon>
        <taxon>Neopterygii</taxon>
        <taxon>Teleostei</taxon>
        <taxon>Clupei</taxon>
        <taxon>Clupeiformes</taxon>
        <taxon>Denticipitoidei</taxon>
        <taxon>Denticipitidae</taxon>
        <taxon>Denticeps</taxon>
    </lineage>
</organism>
<dbReference type="GO" id="GO:0001522">
    <property type="term" value="P:pseudouridine synthesis"/>
    <property type="evidence" value="ECO:0007669"/>
    <property type="project" value="InterPro"/>
</dbReference>
<keyword evidence="5" id="KW-0809">Transit peptide</keyword>
<dbReference type="AlphaFoldDB" id="A0AAY4BBY6"/>
<evidence type="ECO:0000256" key="11">
    <source>
        <dbReference type="SAM" id="MobiDB-lite"/>
    </source>
</evidence>
<dbReference type="Proteomes" id="UP000694580">
    <property type="component" value="Chromosome 12"/>
</dbReference>
<dbReference type="InterPro" id="IPR006145">
    <property type="entry name" value="PsdUridine_synth_RsuA/RluA"/>
</dbReference>
<dbReference type="InterPro" id="IPR020103">
    <property type="entry name" value="PsdUridine_synth_cat_dom_sf"/>
</dbReference>
<reference evidence="13" key="2">
    <citation type="submission" date="2025-08" db="UniProtKB">
        <authorList>
            <consortium name="Ensembl"/>
        </authorList>
    </citation>
    <scope>IDENTIFICATION</scope>
</reference>
<sequence length="381" mass="42434">MREIISWGCLSTARSCVCMSRWTKSLPLVRMSTGARPQVPDTDSGASAPGHRTGLRAADLARRLHREKAKRAEDQPPVTRLQRRVAELKQFSQLLQKVHPNVLAKSLHRGLLFQNQDFIAINKPFGVPVEDGPGTTNSIKSVLPVLAKMMDGLTAGSQLHLCHGLDKETTGVLLLARNEETAEHIRTLFQTHQVERKFWAVTVGAPVPAEGVVDIPVVERHVAGPQPHFKMSLSPVFRVSDSGEGLTRVRGQRQAARAVTRYRVLDNGQGCSLVELQPVTVVKHQLRVHMAYGLSCPILGDHKYAHWNKLAPQKLPEGILKKLGLEQNKVRHLPLHLHARQLTLPQFKGHGDITVSCFLPKFFTSTVKRLQITFPEKPQEL</sequence>
<dbReference type="RefSeq" id="XP_028855212.1">
    <property type="nucleotide sequence ID" value="XM_028999379.1"/>
</dbReference>
<evidence type="ECO:0000256" key="3">
    <source>
        <dbReference type="ARBA" id="ARBA00004173"/>
    </source>
</evidence>
<dbReference type="Pfam" id="PF00849">
    <property type="entry name" value="PseudoU_synth_2"/>
    <property type="match status" value="1"/>
</dbReference>
<comment type="catalytic activity">
    <reaction evidence="2">
        <text>uridine in 5S rRNA = pseudouridine in 5S rRNA</text>
        <dbReference type="Rhea" id="RHEA:47036"/>
        <dbReference type="Rhea" id="RHEA-COMP:11730"/>
        <dbReference type="Rhea" id="RHEA-COMP:11731"/>
        <dbReference type="ChEBI" id="CHEBI:65314"/>
        <dbReference type="ChEBI" id="CHEBI:65315"/>
    </reaction>
</comment>
<feature type="region of interest" description="Disordered" evidence="11">
    <location>
        <begin position="34"/>
        <end position="53"/>
    </location>
</feature>
<dbReference type="GO" id="GO:0009982">
    <property type="term" value="F:pseudouridine synthase activity"/>
    <property type="evidence" value="ECO:0007669"/>
    <property type="project" value="InterPro"/>
</dbReference>
<name>A0AAY4BBY6_9TELE</name>
<dbReference type="PANTHER" id="PTHR21600:SF83">
    <property type="entry name" value="PSEUDOURIDYLATE SYNTHASE RPUSD4, MITOCHONDRIAL"/>
    <property type="match status" value="1"/>
</dbReference>
<evidence type="ECO:0000256" key="8">
    <source>
        <dbReference type="ARBA" id="ARBA00036943"/>
    </source>
</evidence>
<accession>A0AAY4BBY6</accession>
<dbReference type="InterPro" id="IPR050188">
    <property type="entry name" value="RluA_PseudoU_synthase"/>
</dbReference>
<dbReference type="GeneTree" id="ENSGT00940000158436"/>
<keyword evidence="14" id="KW-1185">Reference proteome</keyword>
<reference evidence="13" key="3">
    <citation type="submission" date="2025-09" db="UniProtKB">
        <authorList>
            <consortium name="Ensembl"/>
        </authorList>
    </citation>
    <scope>IDENTIFICATION</scope>
</reference>
<dbReference type="Gene3D" id="3.30.2350.10">
    <property type="entry name" value="Pseudouridine synthase"/>
    <property type="match status" value="1"/>
</dbReference>
<keyword evidence="7" id="KW-0413">Isomerase</keyword>
<evidence type="ECO:0000256" key="5">
    <source>
        <dbReference type="ARBA" id="ARBA00022946"/>
    </source>
</evidence>
<comment type="subcellular location">
    <subcellularLocation>
        <location evidence="3">Mitochondrion</location>
    </subcellularLocation>
</comment>
<evidence type="ECO:0000313" key="13">
    <source>
        <dbReference type="Ensembl" id="ENSDCDP00010018469.1"/>
    </source>
</evidence>
<dbReference type="CDD" id="cd02869">
    <property type="entry name" value="PseudoU_synth_RluA_like"/>
    <property type="match status" value="1"/>
</dbReference>
<evidence type="ECO:0000259" key="12">
    <source>
        <dbReference type="Pfam" id="PF00849"/>
    </source>
</evidence>
<dbReference type="PANTHER" id="PTHR21600">
    <property type="entry name" value="MITOCHONDRIAL RNA PSEUDOURIDINE SYNTHASE"/>
    <property type="match status" value="1"/>
</dbReference>
<dbReference type="FunFam" id="3.30.2350.10:FF:000015">
    <property type="entry name" value="Mitochondrial RNA pseudouridine synthase RPUSD4"/>
    <property type="match status" value="1"/>
</dbReference>
<evidence type="ECO:0000256" key="7">
    <source>
        <dbReference type="ARBA" id="ARBA00023235"/>
    </source>
</evidence>
<protein>
    <recommendedName>
        <fullName evidence="9">Pseudouridylate synthase RPUSD4, mitochondrial</fullName>
    </recommendedName>
    <alternativeName>
        <fullName evidence="10">RNA pseudouridylate synthase domain-containing protein 4</fullName>
    </alternativeName>
</protein>
<evidence type="ECO:0000256" key="4">
    <source>
        <dbReference type="ARBA" id="ARBA00010876"/>
    </source>
</evidence>
<gene>
    <name evidence="13" type="primary">RPUSD4</name>
</gene>
<feature type="domain" description="Pseudouridine synthase RsuA/RluA-like" evidence="12">
    <location>
        <begin position="117"/>
        <end position="291"/>
    </location>
</feature>
<keyword evidence="6" id="KW-0496">Mitochondrion</keyword>
<dbReference type="Ensembl" id="ENSDCDT00010019548.1">
    <property type="protein sequence ID" value="ENSDCDP00010018469.1"/>
    <property type="gene ID" value="ENSDCDG00010008372.1"/>
</dbReference>
<dbReference type="GeneID" id="114801285"/>
<dbReference type="GO" id="GO:0005739">
    <property type="term" value="C:mitochondrion"/>
    <property type="evidence" value="ECO:0007669"/>
    <property type="project" value="UniProtKB-SubCell"/>
</dbReference>
<evidence type="ECO:0000313" key="14">
    <source>
        <dbReference type="Proteomes" id="UP000694580"/>
    </source>
</evidence>
<evidence type="ECO:0000256" key="9">
    <source>
        <dbReference type="ARBA" id="ARBA00039953"/>
    </source>
</evidence>
<comment type="catalytic activity">
    <reaction evidence="1">
        <text>a uridine in mRNA = a pseudouridine in mRNA</text>
        <dbReference type="Rhea" id="RHEA:56644"/>
        <dbReference type="Rhea" id="RHEA-COMP:14658"/>
        <dbReference type="Rhea" id="RHEA-COMP:14659"/>
        <dbReference type="ChEBI" id="CHEBI:65314"/>
        <dbReference type="ChEBI" id="CHEBI:65315"/>
    </reaction>
</comment>
<reference evidence="13 14" key="1">
    <citation type="submission" date="2020-06" db="EMBL/GenBank/DDBJ databases">
        <authorList>
            <consortium name="Wellcome Sanger Institute Data Sharing"/>
        </authorList>
    </citation>
    <scope>NUCLEOTIDE SEQUENCE [LARGE SCALE GENOMIC DNA]</scope>
</reference>